<name>A0A229RUN7_AMYAL</name>
<evidence type="ECO:0000256" key="2">
    <source>
        <dbReference type="ARBA" id="ARBA00022692"/>
    </source>
</evidence>
<dbReference type="EMBL" id="NMQU01000041">
    <property type="protein sequence ID" value="OXM50388.1"/>
    <property type="molecule type" value="Genomic_DNA"/>
</dbReference>
<dbReference type="OrthoDB" id="4332048at2"/>
<proteinExistence type="predicted"/>
<organism evidence="7 8">
    <name type="scientific">Amycolatopsis alba DSM 44262</name>
    <dbReference type="NCBI Taxonomy" id="1125972"/>
    <lineage>
        <taxon>Bacteria</taxon>
        <taxon>Bacillati</taxon>
        <taxon>Actinomycetota</taxon>
        <taxon>Actinomycetes</taxon>
        <taxon>Pseudonocardiales</taxon>
        <taxon>Pseudonocardiaceae</taxon>
        <taxon>Amycolatopsis</taxon>
    </lineage>
</organism>
<gene>
    <name evidence="7" type="ORF">CFP75_15945</name>
</gene>
<feature type="domain" description="DUF1232" evidence="6">
    <location>
        <begin position="46"/>
        <end position="77"/>
    </location>
</feature>
<evidence type="ECO:0000256" key="3">
    <source>
        <dbReference type="ARBA" id="ARBA00022989"/>
    </source>
</evidence>
<evidence type="ECO:0000256" key="4">
    <source>
        <dbReference type="ARBA" id="ARBA00023136"/>
    </source>
</evidence>
<feature type="transmembrane region" description="Helical" evidence="5">
    <location>
        <begin position="48"/>
        <end position="64"/>
    </location>
</feature>
<dbReference type="Proteomes" id="UP000215563">
    <property type="component" value="Unassembled WGS sequence"/>
</dbReference>
<sequence>MESLWSTLGVVAVVLIIVFVLIALFLGIKLVRKHRQVHRPDTPVPTKVAYWLSLIYTVFPFDLLPDPVYFDDIVVLTGGLIYVSRSLTKRTREDRQLD</sequence>
<reference evidence="7 8" key="1">
    <citation type="submission" date="2017-07" db="EMBL/GenBank/DDBJ databases">
        <title>Amycolatopsis alba DSM 44262 Genome sequencing and assembly.</title>
        <authorList>
            <person name="Kaur N."/>
            <person name="Mayilraj S."/>
        </authorList>
    </citation>
    <scope>NUCLEOTIDE SEQUENCE [LARGE SCALE GENOMIC DNA]</scope>
    <source>
        <strain evidence="7 8">DSM 44262</strain>
    </source>
</reference>
<evidence type="ECO:0000259" key="6">
    <source>
        <dbReference type="Pfam" id="PF06803"/>
    </source>
</evidence>
<protein>
    <recommendedName>
        <fullName evidence="6">DUF1232 domain-containing protein</fullName>
    </recommendedName>
</protein>
<dbReference type="GO" id="GO:0012505">
    <property type="term" value="C:endomembrane system"/>
    <property type="evidence" value="ECO:0007669"/>
    <property type="project" value="UniProtKB-SubCell"/>
</dbReference>
<evidence type="ECO:0000313" key="7">
    <source>
        <dbReference type="EMBL" id="OXM50388.1"/>
    </source>
</evidence>
<evidence type="ECO:0000313" key="8">
    <source>
        <dbReference type="Proteomes" id="UP000215563"/>
    </source>
</evidence>
<comment type="caution">
    <text evidence="7">The sequence shown here is derived from an EMBL/GenBank/DDBJ whole genome shotgun (WGS) entry which is preliminary data.</text>
</comment>
<comment type="subcellular location">
    <subcellularLocation>
        <location evidence="1">Endomembrane system</location>
        <topology evidence="1">Multi-pass membrane protein</topology>
    </subcellularLocation>
</comment>
<keyword evidence="2 5" id="KW-0812">Transmembrane</keyword>
<keyword evidence="3 5" id="KW-1133">Transmembrane helix</keyword>
<evidence type="ECO:0000256" key="1">
    <source>
        <dbReference type="ARBA" id="ARBA00004127"/>
    </source>
</evidence>
<dbReference type="AlphaFoldDB" id="A0A229RUN7"/>
<evidence type="ECO:0000256" key="5">
    <source>
        <dbReference type="SAM" id="Phobius"/>
    </source>
</evidence>
<feature type="transmembrane region" description="Helical" evidence="5">
    <location>
        <begin position="6"/>
        <end position="28"/>
    </location>
</feature>
<keyword evidence="4 5" id="KW-0472">Membrane</keyword>
<keyword evidence="8" id="KW-1185">Reference proteome</keyword>
<accession>A0A229RUN7</accession>
<dbReference type="RefSeq" id="WP_020636641.1">
    <property type="nucleotide sequence ID" value="NZ_KB913032.1"/>
</dbReference>
<dbReference type="Pfam" id="PF06803">
    <property type="entry name" value="DUF1232"/>
    <property type="match status" value="1"/>
</dbReference>
<dbReference type="InterPro" id="IPR010652">
    <property type="entry name" value="DUF1232"/>
</dbReference>